<evidence type="ECO:0000256" key="5">
    <source>
        <dbReference type="PIRSR" id="PIRSR001365-2"/>
    </source>
</evidence>
<dbReference type="SMART" id="SM01130">
    <property type="entry name" value="DHDPS"/>
    <property type="match status" value="1"/>
</dbReference>
<feature type="active site" description="Proton donor/acceptor" evidence="4">
    <location>
        <position position="136"/>
    </location>
</feature>
<dbReference type="PIRSF" id="PIRSF001365">
    <property type="entry name" value="DHDPS"/>
    <property type="match status" value="1"/>
</dbReference>
<feature type="active site" description="Schiff-base intermediate with substrate" evidence="4">
    <location>
        <position position="165"/>
    </location>
</feature>
<dbReference type="InterPro" id="IPR013785">
    <property type="entry name" value="Aldolase_TIM"/>
</dbReference>
<comment type="similarity">
    <text evidence="1 3">Belongs to the DapA family.</text>
</comment>
<sequence>MSRKFTGVIPPVVTPLTADGALDLPGLDDVVEHLISGGMHGLFVLGSTGEVAYLTDAQRDEVLSRVVAKTAGRVPVIAGAIDTTTARVIEQAKRAQALGADAVVATCPFYAINSADEIADHFRAIAAAIDVPLFVYDIPVRVNGVKLDHQMLVDLGKEGVVAGVKDSSGNDVAFRRLVAANEAAGHPLSLLTGHECVVDGMLLLGADGVVPGYANVDPRRYTDLWEAAQAEDWTAARRIQDEICEGFEIVFVAKGRSGDAAGVGAFKTAMQALGIIESNTMAFPVQALGGEVADKIKQIVADANIGTFA</sequence>
<dbReference type="GO" id="GO:0008840">
    <property type="term" value="F:4-hydroxy-tetrahydrodipicolinate synthase activity"/>
    <property type="evidence" value="ECO:0007669"/>
    <property type="project" value="TreeGrafter"/>
</dbReference>
<evidence type="ECO:0000256" key="3">
    <source>
        <dbReference type="PIRNR" id="PIRNR001365"/>
    </source>
</evidence>
<evidence type="ECO:0000256" key="2">
    <source>
        <dbReference type="ARBA" id="ARBA00023239"/>
    </source>
</evidence>
<dbReference type="OrthoDB" id="3175637at2"/>
<dbReference type="Gene3D" id="3.20.20.70">
    <property type="entry name" value="Aldolase class I"/>
    <property type="match status" value="1"/>
</dbReference>
<proteinExistence type="inferred from homology"/>
<dbReference type="PRINTS" id="PR00146">
    <property type="entry name" value="DHPICSNTHASE"/>
</dbReference>
<dbReference type="PANTHER" id="PTHR12128">
    <property type="entry name" value="DIHYDRODIPICOLINATE SYNTHASE"/>
    <property type="match status" value="1"/>
</dbReference>
<dbReference type="CDD" id="cd00408">
    <property type="entry name" value="DHDPS-like"/>
    <property type="match status" value="1"/>
</dbReference>
<keyword evidence="7" id="KW-1185">Reference proteome</keyword>
<accession>A0A1G9HXW1</accession>
<dbReference type="Pfam" id="PF00701">
    <property type="entry name" value="DHDPS"/>
    <property type="match status" value="1"/>
</dbReference>
<dbReference type="SUPFAM" id="SSF51569">
    <property type="entry name" value="Aldolase"/>
    <property type="match status" value="1"/>
</dbReference>
<dbReference type="EMBL" id="FNGP01000001">
    <property type="protein sequence ID" value="SDL17702.1"/>
    <property type="molecule type" value="Genomic_DNA"/>
</dbReference>
<dbReference type="Proteomes" id="UP000199475">
    <property type="component" value="Unassembled WGS sequence"/>
</dbReference>
<evidence type="ECO:0000256" key="1">
    <source>
        <dbReference type="ARBA" id="ARBA00007592"/>
    </source>
</evidence>
<name>A0A1G9HXW1_9ACTN</name>
<evidence type="ECO:0000256" key="4">
    <source>
        <dbReference type="PIRSR" id="PIRSR001365-1"/>
    </source>
</evidence>
<gene>
    <name evidence="6" type="ORF">SAMN04488242_0596</name>
</gene>
<keyword evidence="2 3" id="KW-0456">Lyase</keyword>
<reference evidence="6 7" key="1">
    <citation type="submission" date="2016-10" db="EMBL/GenBank/DDBJ databases">
        <authorList>
            <person name="de Groot N.N."/>
        </authorList>
    </citation>
    <scope>NUCLEOTIDE SEQUENCE [LARGE SCALE GENOMIC DNA]</scope>
    <source>
        <strain evidence="6 7">CGMCC 1.9159</strain>
    </source>
</reference>
<dbReference type="PANTHER" id="PTHR12128:SF66">
    <property type="entry name" value="4-HYDROXY-2-OXOGLUTARATE ALDOLASE, MITOCHONDRIAL"/>
    <property type="match status" value="1"/>
</dbReference>
<dbReference type="InterPro" id="IPR002220">
    <property type="entry name" value="DapA-like"/>
</dbReference>
<evidence type="ECO:0000313" key="6">
    <source>
        <dbReference type="EMBL" id="SDL17702.1"/>
    </source>
</evidence>
<dbReference type="STRING" id="686624.SAMN04488242_0596"/>
<dbReference type="AlphaFoldDB" id="A0A1G9HXW1"/>
<evidence type="ECO:0000313" key="7">
    <source>
        <dbReference type="Proteomes" id="UP000199475"/>
    </source>
</evidence>
<feature type="binding site" evidence="5">
    <location>
        <position position="48"/>
    </location>
    <ligand>
        <name>pyruvate</name>
        <dbReference type="ChEBI" id="CHEBI:15361"/>
    </ligand>
</feature>
<dbReference type="RefSeq" id="WP_093248756.1">
    <property type="nucleotide sequence ID" value="NZ_FNGP01000001.1"/>
</dbReference>
<organism evidence="6 7">
    <name type="scientific">Tessaracoccus oleiagri</name>
    <dbReference type="NCBI Taxonomy" id="686624"/>
    <lineage>
        <taxon>Bacteria</taxon>
        <taxon>Bacillati</taxon>
        <taxon>Actinomycetota</taxon>
        <taxon>Actinomycetes</taxon>
        <taxon>Propionibacteriales</taxon>
        <taxon>Propionibacteriaceae</taxon>
        <taxon>Tessaracoccus</taxon>
    </lineage>
</organism>
<feature type="binding site" evidence="5">
    <location>
        <position position="210"/>
    </location>
    <ligand>
        <name>pyruvate</name>
        <dbReference type="ChEBI" id="CHEBI:15361"/>
    </ligand>
</feature>
<protein>
    <submittedName>
        <fullName evidence="6">4-hydroxy-tetrahydrodipicolinate synthase</fullName>
    </submittedName>
</protein>